<name>A0A5N6A1P4_9ACTN</name>
<sequence>MAGLGQRIARPVINILEEIASKVPRGMDRAHRQTARRIRRAADRFDESERRLADRVPTYTVDDEGNVRRLMPNGRDRPVRWWDPPSVRRLLGEDRRTAVKKEDDEYNLSNTQRERRRVTSEQTDWHRGELTWATQRARLAANDRDGNNYAAYRYEGDDGDFILVGKSYEENRTHSEHTAGIPFDAARDRLDGWVTGLHSERAPCHGRGMRQCDQWVGTFMQRPQEELPVTNSVPYGDTPAQRRLDNKVHKAYRDWLFGE</sequence>
<evidence type="ECO:0000313" key="2">
    <source>
        <dbReference type="Proteomes" id="UP000314251"/>
    </source>
</evidence>
<dbReference type="AlphaFoldDB" id="A0A5N6A1P4"/>
<reference evidence="1" key="1">
    <citation type="submission" date="2019-10" db="EMBL/GenBank/DDBJ databases">
        <title>Nonomuraea sp. nov., isolated from Phyllanthus amarus.</title>
        <authorList>
            <person name="Klykleung N."/>
            <person name="Tanasupawat S."/>
        </authorList>
    </citation>
    <scope>NUCLEOTIDE SEQUENCE [LARGE SCALE GENOMIC DNA]</scope>
    <source>
        <strain evidence="1">3MP-10</strain>
    </source>
</reference>
<dbReference type="InterPro" id="IPR032722">
    <property type="entry name" value="Deaminase_XOO_2897"/>
</dbReference>
<proteinExistence type="predicted"/>
<dbReference type="Proteomes" id="UP000314251">
    <property type="component" value="Unassembled WGS sequence"/>
</dbReference>
<comment type="caution">
    <text evidence="1">The sequence shown here is derived from an EMBL/GenBank/DDBJ whole genome shotgun (WGS) entry which is preliminary data.</text>
</comment>
<dbReference type="EMBL" id="VDLY02000015">
    <property type="protein sequence ID" value="KAB8162162.1"/>
    <property type="molecule type" value="Genomic_DNA"/>
</dbReference>
<accession>A0A5N6A1P4</accession>
<dbReference type="RefSeq" id="WP_139671300.1">
    <property type="nucleotide sequence ID" value="NZ_VDLY02000015.1"/>
</dbReference>
<keyword evidence="2" id="KW-1185">Reference proteome</keyword>
<organism evidence="1 2">
    <name type="scientific">Streptomyces mimosae</name>
    <dbReference type="NCBI Taxonomy" id="2586635"/>
    <lineage>
        <taxon>Bacteria</taxon>
        <taxon>Bacillati</taxon>
        <taxon>Actinomycetota</taxon>
        <taxon>Actinomycetes</taxon>
        <taxon>Kitasatosporales</taxon>
        <taxon>Streptomycetaceae</taxon>
        <taxon>Streptomyces</taxon>
    </lineage>
</organism>
<dbReference type="OrthoDB" id="9111418at2"/>
<evidence type="ECO:0000313" key="1">
    <source>
        <dbReference type="EMBL" id="KAB8162162.1"/>
    </source>
</evidence>
<protein>
    <submittedName>
        <fullName evidence="1">Uncharacterized protein</fullName>
    </submittedName>
</protein>
<gene>
    <name evidence="1" type="ORF">FH607_021945</name>
</gene>
<dbReference type="Pfam" id="PF14440">
    <property type="entry name" value="XOO_2897-deam"/>
    <property type="match status" value="1"/>
</dbReference>